<feature type="non-terminal residue" evidence="1">
    <location>
        <position position="1"/>
    </location>
</feature>
<organism evidence="1 2">
    <name type="scientific">Prorocentrum cordatum</name>
    <dbReference type="NCBI Taxonomy" id="2364126"/>
    <lineage>
        <taxon>Eukaryota</taxon>
        <taxon>Sar</taxon>
        <taxon>Alveolata</taxon>
        <taxon>Dinophyceae</taxon>
        <taxon>Prorocentrales</taxon>
        <taxon>Prorocentraceae</taxon>
        <taxon>Prorocentrum</taxon>
    </lineage>
</organism>
<comment type="caution">
    <text evidence="1">The sequence shown here is derived from an EMBL/GenBank/DDBJ whole genome shotgun (WGS) entry which is preliminary data.</text>
</comment>
<accession>A0ABN9V5M0</accession>
<dbReference type="Proteomes" id="UP001189429">
    <property type="component" value="Unassembled WGS sequence"/>
</dbReference>
<evidence type="ECO:0000313" key="2">
    <source>
        <dbReference type="Proteomes" id="UP001189429"/>
    </source>
</evidence>
<evidence type="ECO:0008006" key="3">
    <source>
        <dbReference type="Google" id="ProtNLM"/>
    </source>
</evidence>
<keyword evidence="2" id="KW-1185">Reference proteome</keyword>
<sequence length="867" mass="92007">PRWLQMLKPMPIAGCFLVPHTVYSNNHVIQMTAWFTCVTILALAPQSEGRLGAAAPAPARSPGLGGWGPDRGAALVPAGPCDVTDGSGLSARYPCGCGREVCRIGEACGTDNTSCAMAFALTVSWPRECISIGSTTFDHSGTSASGAPIYSNGEGTYLYYDPSCDGSQLASLSQWIIDNDEPSLTAAADLDGDGDCSDFAHIAADSPAGLPSSGSTWQITCDGETFRAQGLGFSPAQATQRARARLGPMQTPAPTLEPGTPCHCDSCGGFPVYDKDGDGCLVEAEIDVVTELSGQFSGMDVDQDGCVNQSECATYVGDNGLDLESYFVPQPSECDLGFYVIDQTSVCLRCDGATTRRRSTSCTPCVAPDFDAGDFDDCVDGSLPYTLEPVLPGATAVVTSETEGIMFGDVISISPPDKSYFEEATVIGFGSIQLGHGLNQGFPGYSAVVRTCTKQDGISFSAFYPCGCGKSSCVEGQACDMGEWTGETRTENGVTVGTSGACVTLVRPGQPMPTPAPTVQARGDPHLVNLMGEHFDVNHGGDFELLRIPQNAAHPAEFSVFATIKPAPGTPCTTFITQVRFSGTWLDEKVLEVRSYLKNQSSEAHSSFLGARVLWKSEQESPWLSISEWGSDNLTLSSRDAYKVAVAKTQWTSHRSPRAGMPTVAGQFDVFIWHQQNRDAAKITVRQDLPSQEHLDVAVRRLSTMGRADIGGLLGFDEHPESLEDVTPECQRHRDGLDSHTGPRILPAWKRRWQVMKDRRGHGDGVRPPARGGEAAASLLVGSRGQLSQEGFTCICPDATSVGHVAATEDTPSEEEDVIDELGNLDIIALVGTHQTAAGTEFITAVGRADIAVSSVCSGCSRVALAR</sequence>
<dbReference type="EMBL" id="CAUYUJ010016722">
    <property type="protein sequence ID" value="CAK0868160.1"/>
    <property type="molecule type" value="Genomic_DNA"/>
</dbReference>
<reference evidence="1" key="1">
    <citation type="submission" date="2023-10" db="EMBL/GenBank/DDBJ databases">
        <authorList>
            <person name="Chen Y."/>
            <person name="Shah S."/>
            <person name="Dougan E. K."/>
            <person name="Thang M."/>
            <person name="Chan C."/>
        </authorList>
    </citation>
    <scope>NUCLEOTIDE SEQUENCE [LARGE SCALE GENOMIC DNA]</scope>
</reference>
<dbReference type="Gene3D" id="1.10.238.10">
    <property type="entry name" value="EF-hand"/>
    <property type="match status" value="1"/>
</dbReference>
<evidence type="ECO:0000313" key="1">
    <source>
        <dbReference type="EMBL" id="CAK0868160.1"/>
    </source>
</evidence>
<name>A0ABN9V5M0_9DINO</name>
<gene>
    <name evidence="1" type="ORF">PCOR1329_LOCUS54913</name>
</gene>
<protein>
    <recommendedName>
        <fullName evidence="3">Subtilisin</fullName>
    </recommendedName>
</protein>
<proteinExistence type="predicted"/>